<reference evidence="1 2" key="1">
    <citation type="submission" date="2019-11" db="EMBL/GenBank/DDBJ databases">
        <title>Whole-genome sequence of a the green, strictly anaerobic photosynthetic bacterium Heliobacillus mobilis DSM 6151.</title>
        <authorList>
            <person name="Kyndt J.A."/>
            <person name="Meyer T.E."/>
        </authorList>
    </citation>
    <scope>NUCLEOTIDE SEQUENCE [LARGE SCALE GENOMIC DNA]</scope>
    <source>
        <strain evidence="1 2">DSM 6151</strain>
    </source>
</reference>
<dbReference type="AlphaFoldDB" id="A0A6I3SHN6"/>
<sequence>MDKKTTYQWLHRYVMTKRGTEETYPFDFETTVYRVGGKMFALVFTNEDILRVNLKCDPMLAILLREKYSAITPGYHMNKRHWNTVLMDGSVPQDEIKEMISHSYDLVFNGLPKVKKNRIIGAIFPG</sequence>
<dbReference type="InterPro" id="IPR038056">
    <property type="entry name" value="YjbR-like_sf"/>
</dbReference>
<dbReference type="EMBL" id="WNKU01000003">
    <property type="protein sequence ID" value="MTV48315.1"/>
    <property type="molecule type" value="Genomic_DNA"/>
</dbReference>
<accession>A0A6I3SHN6</accession>
<dbReference type="Proteomes" id="UP000430670">
    <property type="component" value="Unassembled WGS sequence"/>
</dbReference>
<comment type="caution">
    <text evidence="1">The sequence shown here is derived from an EMBL/GenBank/DDBJ whole genome shotgun (WGS) entry which is preliminary data.</text>
</comment>
<name>A0A6I3SHN6_HELMO</name>
<gene>
    <name evidence="1" type="ORF">GJ688_04865</name>
</gene>
<organism evidence="1 2">
    <name type="scientific">Heliobacterium mobile</name>
    <name type="common">Heliobacillus mobilis</name>
    <dbReference type="NCBI Taxonomy" id="28064"/>
    <lineage>
        <taxon>Bacteria</taxon>
        <taxon>Bacillati</taxon>
        <taxon>Bacillota</taxon>
        <taxon>Clostridia</taxon>
        <taxon>Eubacteriales</taxon>
        <taxon>Heliobacteriaceae</taxon>
        <taxon>Heliobacterium</taxon>
    </lineage>
</organism>
<keyword evidence="1" id="KW-0238">DNA-binding</keyword>
<dbReference type="InterPro" id="IPR058532">
    <property type="entry name" value="YjbR/MT2646/Rv2570-like"/>
</dbReference>
<dbReference type="InterPro" id="IPR007351">
    <property type="entry name" value="YjbR"/>
</dbReference>
<dbReference type="Pfam" id="PF04237">
    <property type="entry name" value="YjbR"/>
    <property type="match status" value="1"/>
</dbReference>
<dbReference type="OrthoDB" id="9789813at2"/>
<proteinExistence type="predicted"/>
<dbReference type="Gene3D" id="3.90.1150.30">
    <property type="match status" value="1"/>
</dbReference>
<keyword evidence="2" id="KW-1185">Reference proteome</keyword>
<evidence type="ECO:0000313" key="1">
    <source>
        <dbReference type="EMBL" id="MTV48315.1"/>
    </source>
</evidence>
<dbReference type="GO" id="GO:0003677">
    <property type="term" value="F:DNA binding"/>
    <property type="evidence" value="ECO:0007669"/>
    <property type="project" value="UniProtKB-KW"/>
</dbReference>
<evidence type="ECO:0000313" key="2">
    <source>
        <dbReference type="Proteomes" id="UP000430670"/>
    </source>
</evidence>
<dbReference type="SUPFAM" id="SSF142906">
    <property type="entry name" value="YjbR-like"/>
    <property type="match status" value="1"/>
</dbReference>
<protein>
    <submittedName>
        <fullName evidence="1">MmcQ/YjbR family DNA-binding protein</fullName>
    </submittedName>
</protein>
<dbReference type="PANTHER" id="PTHR35145:SF1">
    <property type="entry name" value="CYTOPLASMIC PROTEIN"/>
    <property type="match status" value="1"/>
</dbReference>
<dbReference type="RefSeq" id="WP_155475416.1">
    <property type="nucleotide sequence ID" value="NZ_WNKU01000003.1"/>
</dbReference>
<dbReference type="PANTHER" id="PTHR35145">
    <property type="entry name" value="CYTOPLASMIC PROTEIN-RELATED"/>
    <property type="match status" value="1"/>
</dbReference>